<evidence type="ECO:0000259" key="3">
    <source>
        <dbReference type="Pfam" id="PF00892"/>
    </source>
</evidence>
<feature type="transmembrane region" description="Helical" evidence="2">
    <location>
        <begin position="70"/>
        <end position="92"/>
    </location>
</feature>
<feature type="transmembrane region" description="Helical" evidence="2">
    <location>
        <begin position="273"/>
        <end position="290"/>
    </location>
</feature>
<dbReference type="Proteomes" id="UP000001572">
    <property type="component" value="Chromosome"/>
</dbReference>
<keyword evidence="2" id="KW-1133">Transmembrane helix</keyword>
<dbReference type="RefSeq" id="WP_012062445.1">
    <property type="nucleotide sequence ID" value="NC_009633.1"/>
</dbReference>
<protein>
    <recommendedName>
        <fullName evidence="3">EamA domain-containing protein</fullName>
    </recommendedName>
</protein>
<feature type="transmembrane region" description="Helical" evidence="2">
    <location>
        <begin position="9"/>
        <end position="30"/>
    </location>
</feature>
<feature type="transmembrane region" description="Helical" evidence="2">
    <location>
        <begin position="42"/>
        <end position="58"/>
    </location>
</feature>
<keyword evidence="5" id="KW-1185">Reference proteome</keyword>
<dbReference type="eggNOG" id="COG0697">
    <property type="taxonomic scope" value="Bacteria"/>
</dbReference>
<gene>
    <name evidence="4" type="ordered locus">Amet_1196</name>
</gene>
<dbReference type="SUPFAM" id="SSF103481">
    <property type="entry name" value="Multidrug resistance efflux transporter EmrE"/>
    <property type="match status" value="2"/>
</dbReference>
<reference evidence="5" key="1">
    <citation type="journal article" date="2016" name="Genome Announc.">
        <title>Complete genome sequence of Alkaliphilus metalliredigens strain QYMF, an alkaliphilic and metal-reducing bacterium isolated from borax-contaminated leachate ponds.</title>
        <authorList>
            <person name="Hwang C."/>
            <person name="Copeland A."/>
            <person name="Lucas S."/>
            <person name="Lapidus A."/>
            <person name="Barry K."/>
            <person name="Detter J.C."/>
            <person name="Glavina Del Rio T."/>
            <person name="Hammon N."/>
            <person name="Israni S."/>
            <person name="Dalin E."/>
            <person name="Tice H."/>
            <person name="Pitluck S."/>
            <person name="Chertkov O."/>
            <person name="Brettin T."/>
            <person name="Bruce D."/>
            <person name="Han C."/>
            <person name="Schmutz J."/>
            <person name="Larimer F."/>
            <person name="Land M.L."/>
            <person name="Hauser L."/>
            <person name="Kyrpides N."/>
            <person name="Mikhailova N."/>
            <person name="Ye Q."/>
            <person name="Zhou J."/>
            <person name="Richardson P."/>
            <person name="Fields M.W."/>
        </authorList>
    </citation>
    <scope>NUCLEOTIDE SEQUENCE [LARGE SCALE GENOMIC DNA]</scope>
    <source>
        <strain evidence="5">QYMF</strain>
    </source>
</reference>
<organism evidence="4 5">
    <name type="scientific">Alkaliphilus metalliredigens (strain QYMF)</name>
    <dbReference type="NCBI Taxonomy" id="293826"/>
    <lineage>
        <taxon>Bacteria</taxon>
        <taxon>Bacillati</taxon>
        <taxon>Bacillota</taxon>
        <taxon>Clostridia</taxon>
        <taxon>Peptostreptococcales</taxon>
        <taxon>Natronincolaceae</taxon>
        <taxon>Alkaliphilus</taxon>
    </lineage>
</organism>
<dbReference type="HOGENOM" id="CLU_033863_9_1_9"/>
<dbReference type="EMBL" id="CP000724">
    <property type="protein sequence ID" value="ABR47404.1"/>
    <property type="molecule type" value="Genomic_DNA"/>
</dbReference>
<feature type="transmembrane region" description="Helical" evidence="2">
    <location>
        <begin position="98"/>
        <end position="120"/>
    </location>
</feature>
<accession>A6TMI6</accession>
<feature type="domain" description="EamA" evidence="3">
    <location>
        <begin position="157"/>
        <end position="290"/>
    </location>
</feature>
<evidence type="ECO:0000256" key="2">
    <source>
        <dbReference type="SAM" id="Phobius"/>
    </source>
</evidence>
<comment type="similarity">
    <text evidence="1">Belongs to the EamA transporter family.</text>
</comment>
<keyword evidence="2" id="KW-0812">Transmembrane</keyword>
<evidence type="ECO:0000313" key="5">
    <source>
        <dbReference type="Proteomes" id="UP000001572"/>
    </source>
</evidence>
<dbReference type="STRING" id="293826.Amet_1196"/>
<dbReference type="KEGG" id="amt:Amet_1196"/>
<dbReference type="Pfam" id="PF00892">
    <property type="entry name" value="EamA"/>
    <property type="match status" value="2"/>
</dbReference>
<proteinExistence type="inferred from homology"/>
<dbReference type="GO" id="GO:0016020">
    <property type="term" value="C:membrane"/>
    <property type="evidence" value="ECO:0007669"/>
    <property type="project" value="InterPro"/>
</dbReference>
<feature type="transmembrane region" description="Helical" evidence="2">
    <location>
        <begin position="215"/>
        <end position="237"/>
    </location>
</feature>
<dbReference type="InterPro" id="IPR037185">
    <property type="entry name" value="EmrE-like"/>
</dbReference>
<keyword evidence="2" id="KW-0472">Membrane</keyword>
<dbReference type="OrthoDB" id="6707571at2"/>
<sequence length="314" mass="34877">MQINDRTKGYLLIALASILWGTMGLVGKLLFSYELRPQDITFWKLLIGFIMMFVYLYIKKIDSIKIDRCGMWQLALVGLFCQALYNLFIFSAIEKTTIATATILLYTAPIFVTIMARIFYKERLTSYKVVALLFCILGCYLTITGGSLGAIKLDTEGMMLGLGAGFTYALTTITSRALLKRYSQWTILLYIFGFGALFSLLFANPTTVFQFGFNLNIWLGLFILGLVPTTLAYGLYITGLSYEVESSKAGIITTLEVVVAVLASYVFLGEVILGWKLIGVIMVLCSVIIVQSDQYLTGKIEAIKAKSIASKTSM</sequence>
<feature type="transmembrane region" description="Helical" evidence="2">
    <location>
        <begin position="185"/>
        <end position="203"/>
    </location>
</feature>
<dbReference type="PANTHER" id="PTHR22911:SF79">
    <property type="entry name" value="MOBA-LIKE NTP TRANSFERASE DOMAIN-CONTAINING PROTEIN"/>
    <property type="match status" value="1"/>
</dbReference>
<dbReference type="InterPro" id="IPR000620">
    <property type="entry name" value="EamA_dom"/>
</dbReference>
<feature type="transmembrane region" description="Helical" evidence="2">
    <location>
        <begin position="249"/>
        <end position="267"/>
    </location>
</feature>
<dbReference type="PANTHER" id="PTHR22911">
    <property type="entry name" value="ACYL-MALONYL CONDENSING ENZYME-RELATED"/>
    <property type="match status" value="1"/>
</dbReference>
<feature type="transmembrane region" description="Helical" evidence="2">
    <location>
        <begin position="129"/>
        <end position="151"/>
    </location>
</feature>
<evidence type="ECO:0000313" key="4">
    <source>
        <dbReference type="EMBL" id="ABR47404.1"/>
    </source>
</evidence>
<feature type="transmembrane region" description="Helical" evidence="2">
    <location>
        <begin position="157"/>
        <end position="178"/>
    </location>
</feature>
<name>A6TMI6_ALKMQ</name>
<dbReference type="AlphaFoldDB" id="A6TMI6"/>
<feature type="domain" description="EamA" evidence="3">
    <location>
        <begin position="8"/>
        <end position="143"/>
    </location>
</feature>
<evidence type="ECO:0000256" key="1">
    <source>
        <dbReference type="ARBA" id="ARBA00007362"/>
    </source>
</evidence>